<dbReference type="GO" id="GO:0000166">
    <property type="term" value="F:nucleotide binding"/>
    <property type="evidence" value="ECO:0007669"/>
    <property type="project" value="UniProtKB-KW"/>
</dbReference>
<keyword evidence="8" id="KW-0479">Metal-binding</keyword>
<dbReference type="InterPro" id="IPR007096">
    <property type="entry name" value="RNA-dir_Rpol_cat_phage"/>
</dbReference>
<evidence type="ECO:0000313" key="10">
    <source>
        <dbReference type="EMBL" id="APG77123.1"/>
    </source>
</evidence>
<keyword evidence="8" id="KW-0460">Magnesium</keyword>
<evidence type="ECO:0000259" key="9">
    <source>
        <dbReference type="PROSITE" id="PS50522"/>
    </source>
</evidence>
<dbReference type="InterPro" id="IPR043502">
    <property type="entry name" value="DNA/RNA_pol_sf"/>
</dbReference>
<name>A0A1L3KID6_9VIRU</name>
<organism evidence="10">
    <name type="scientific">Hubei levi-like virus 6</name>
    <dbReference type="NCBI Taxonomy" id="1922918"/>
    <lineage>
        <taxon>Viruses</taxon>
        <taxon>Riboviria</taxon>
    </lineage>
</organism>
<dbReference type="GO" id="GO:0039694">
    <property type="term" value="P:viral RNA genome replication"/>
    <property type="evidence" value="ECO:0007669"/>
    <property type="project" value="InterPro"/>
</dbReference>
<evidence type="ECO:0000256" key="2">
    <source>
        <dbReference type="ARBA" id="ARBA00022679"/>
    </source>
</evidence>
<dbReference type="EMBL" id="KX883527">
    <property type="protein sequence ID" value="APG77123.1"/>
    <property type="molecule type" value="Genomic_RNA"/>
</dbReference>
<evidence type="ECO:0000256" key="8">
    <source>
        <dbReference type="PIRSR" id="PIRSR605093-1"/>
    </source>
</evidence>
<proteinExistence type="predicted"/>
<protein>
    <recommendedName>
        <fullName evidence="1">RNA-directed RNA polymerase</fullName>
        <ecNumber evidence="1">2.7.7.48</ecNumber>
    </recommendedName>
    <alternativeName>
        <fullName evidence="6">RNA replicase beta chain</fullName>
    </alternativeName>
</protein>
<keyword evidence="3" id="KW-0548">Nucleotidyltransferase</keyword>
<evidence type="ECO:0000256" key="5">
    <source>
        <dbReference type="ARBA" id="ARBA00022953"/>
    </source>
</evidence>
<keyword evidence="4" id="KW-0547">Nucleotide-binding</keyword>
<evidence type="ECO:0000256" key="6">
    <source>
        <dbReference type="ARBA" id="ARBA00030248"/>
    </source>
</evidence>
<keyword evidence="2" id="KW-0808">Transferase</keyword>
<feature type="binding site" evidence="8">
    <location>
        <position position="322"/>
    </location>
    <ligand>
        <name>Mg(2+)</name>
        <dbReference type="ChEBI" id="CHEBI:18420"/>
        <label>2</label>
    </ligand>
</feature>
<sequence length="539" mass="60242">MSKPRTRNTKYGMLDGNHHEQLETIIRTYFNEERTDIGAEYLCASLLSKYADPDPQAAASRSDLAIKKLLATDSRNRDTEWRLRYLKPANNISLVLDDAKRIIAKVLGDFDVMEFLSSGSFSGGASVFTRAGSKSNPVEKFAASTACGNQFVADLTRKVFSIDCYIGPPLNVIFTVPKNDQIDRAAAKEYAWNMFWQKSAGTMIRCRLKRIGIDLNDQSINNRLARIASMGQLLSTLDLSSASDSITRELVWRLLPPDWFEILDNLRSLGSNLDGKFHLWSLFSTMGNGFTFELESLIFYALAKASVNRTVGKGVVSIYGDDIIVPSGEPTSLLISCLEYCGFAVNLDKSFTEGPFKESCGGHYFLGWEITPIYIREPIKTWQCCIKFLNSLRVYLLTTYGGDHAQLWAECYEYLLNHSKPQVIKVKTKHGKDRVIYLTLQDTRSGCVTLDDGNQCLFTDGSIYYPGAPIKRVMAVGIAKSFASTNPEGSRYWLYKTFGSTTVSETQLSVVALKSHTQYKSRRAGQLSVRFALNGELSA</sequence>
<keyword evidence="5" id="KW-0693">Viral RNA replication</keyword>
<dbReference type="GO" id="GO:0046872">
    <property type="term" value="F:metal ion binding"/>
    <property type="evidence" value="ECO:0007669"/>
    <property type="project" value="UniProtKB-KW"/>
</dbReference>
<comment type="catalytic activity">
    <reaction evidence="7">
        <text>RNA(n) + a ribonucleoside 5'-triphosphate = RNA(n+1) + diphosphate</text>
        <dbReference type="Rhea" id="RHEA:21248"/>
        <dbReference type="Rhea" id="RHEA-COMP:14527"/>
        <dbReference type="Rhea" id="RHEA-COMP:17342"/>
        <dbReference type="ChEBI" id="CHEBI:33019"/>
        <dbReference type="ChEBI" id="CHEBI:61557"/>
        <dbReference type="ChEBI" id="CHEBI:140395"/>
        <dbReference type="EC" id="2.7.7.48"/>
    </reaction>
</comment>
<feature type="binding site" evidence="8">
    <location>
        <position position="238"/>
    </location>
    <ligand>
        <name>Mg(2+)</name>
        <dbReference type="ChEBI" id="CHEBI:18420"/>
        <label>2</label>
    </ligand>
</feature>
<feature type="domain" description="RdRp catalytic" evidence="9">
    <location>
        <begin position="223"/>
        <end position="354"/>
    </location>
</feature>
<dbReference type="PROSITE" id="PS50522">
    <property type="entry name" value="RDRP_PHAGE"/>
    <property type="match status" value="1"/>
</dbReference>
<feature type="binding site" evidence="8">
    <location>
        <position position="321"/>
    </location>
    <ligand>
        <name>Mg(2+)</name>
        <dbReference type="ChEBI" id="CHEBI:18420"/>
        <label>2</label>
    </ligand>
</feature>
<evidence type="ECO:0000256" key="4">
    <source>
        <dbReference type="ARBA" id="ARBA00022741"/>
    </source>
</evidence>
<reference evidence="10" key="1">
    <citation type="journal article" date="2016" name="Nature">
        <title>Redefining the invertebrate RNA virosphere.</title>
        <authorList>
            <person name="Shi M."/>
            <person name="Lin X.D."/>
            <person name="Tian J.H."/>
            <person name="Chen L.J."/>
            <person name="Chen X."/>
            <person name="Li C.X."/>
            <person name="Qin X.C."/>
            <person name="Li J."/>
            <person name="Cao J.P."/>
            <person name="Eden J.S."/>
            <person name="Buchmann J."/>
            <person name="Wang W."/>
            <person name="Xu J."/>
            <person name="Holmes E.C."/>
            <person name="Zhang Y.Z."/>
        </authorList>
    </citation>
    <scope>NUCLEOTIDE SEQUENCE</scope>
    <source>
        <strain evidence="10">GCM8094</strain>
    </source>
</reference>
<dbReference type="InterPro" id="IPR005093">
    <property type="entry name" value="RNArep_beta"/>
</dbReference>
<dbReference type="Pfam" id="PF03431">
    <property type="entry name" value="RNA_replicase_B"/>
    <property type="match status" value="1"/>
</dbReference>
<accession>A0A1L3KID6</accession>
<dbReference type="EC" id="2.7.7.48" evidence="1"/>
<evidence type="ECO:0000256" key="7">
    <source>
        <dbReference type="ARBA" id="ARBA00048744"/>
    </source>
</evidence>
<dbReference type="GO" id="GO:0003968">
    <property type="term" value="F:RNA-directed RNA polymerase activity"/>
    <property type="evidence" value="ECO:0007669"/>
    <property type="project" value="UniProtKB-EC"/>
</dbReference>
<evidence type="ECO:0000256" key="1">
    <source>
        <dbReference type="ARBA" id="ARBA00012494"/>
    </source>
</evidence>
<comment type="cofactor">
    <cofactor evidence="8">
        <name>Mg(2+)</name>
        <dbReference type="ChEBI" id="CHEBI:18420"/>
    </cofactor>
    <text evidence="8">Binds 2 Mg(2+) per subunit.</text>
</comment>
<dbReference type="SUPFAM" id="SSF56672">
    <property type="entry name" value="DNA/RNA polymerases"/>
    <property type="match status" value="1"/>
</dbReference>
<evidence type="ECO:0000256" key="3">
    <source>
        <dbReference type="ARBA" id="ARBA00022695"/>
    </source>
</evidence>